<dbReference type="Gene3D" id="3.40.50.720">
    <property type="entry name" value="NAD(P)-binding Rossmann-like Domain"/>
    <property type="match status" value="1"/>
</dbReference>
<protein>
    <recommendedName>
        <fullName evidence="8">NAD(P)-dependent oxidoreductase</fullName>
    </recommendedName>
</protein>
<dbReference type="InterPro" id="IPR029154">
    <property type="entry name" value="HIBADH-like_NADP-bd"/>
</dbReference>
<dbReference type="InterPro" id="IPR008927">
    <property type="entry name" value="6-PGluconate_DH-like_C_sf"/>
</dbReference>
<organism evidence="6 7">
    <name type="scientific">Microbacterium soli</name>
    <dbReference type="NCBI Taxonomy" id="446075"/>
    <lineage>
        <taxon>Bacteria</taxon>
        <taxon>Bacillati</taxon>
        <taxon>Actinomycetota</taxon>
        <taxon>Actinomycetes</taxon>
        <taxon>Micrococcales</taxon>
        <taxon>Microbacteriaceae</taxon>
        <taxon>Microbacterium</taxon>
    </lineage>
</organism>
<evidence type="ECO:0000256" key="2">
    <source>
        <dbReference type="ARBA" id="ARBA00023002"/>
    </source>
</evidence>
<evidence type="ECO:0008006" key="8">
    <source>
        <dbReference type="Google" id="ProtNLM"/>
    </source>
</evidence>
<comment type="caution">
    <text evidence="6">The sequence shown here is derived from an EMBL/GenBank/DDBJ whole genome shotgun (WGS) entry which is preliminary data.</text>
</comment>
<evidence type="ECO:0000256" key="3">
    <source>
        <dbReference type="ARBA" id="ARBA00023027"/>
    </source>
</evidence>
<dbReference type="Gene3D" id="1.10.1040.10">
    <property type="entry name" value="N-(1-d-carboxylethyl)-l-norvaline Dehydrogenase, domain 2"/>
    <property type="match status" value="1"/>
</dbReference>
<dbReference type="InterPro" id="IPR015815">
    <property type="entry name" value="HIBADH-related"/>
</dbReference>
<evidence type="ECO:0000313" key="6">
    <source>
        <dbReference type="EMBL" id="GAA3936370.1"/>
    </source>
</evidence>
<dbReference type="InterPro" id="IPR006115">
    <property type="entry name" value="6PGDH_NADP-bd"/>
</dbReference>
<dbReference type="InterPro" id="IPR013328">
    <property type="entry name" value="6PGD_dom2"/>
</dbReference>
<dbReference type="EMBL" id="BAABCP010000001">
    <property type="protein sequence ID" value="GAA3936370.1"/>
    <property type="molecule type" value="Genomic_DNA"/>
</dbReference>
<reference evidence="7" key="1">
    <citation type="journal article" date="2019" name="Int. J. Syst. Evol. Microbiol.">
        <title>The Global Catalogue of Microorganisms (GCM) 10K type strain sequencing project: providing services to taxonomists for standard genome sequencing and annotation.</title>
        <authorList>
            <consortium name="The Broad Institute Genomics Platform"/>
            <consortium name="The Broad Institute Genome Sequencing Center for Infectious Disease"/>
            <person name="Wu L."/>
            <person name="Ma J."/>
        </authorList>
    </citation>
    <scope>NUCLEOTIDE SEQUENCE [LARGE SCALE GENOMIC DNA]</scope>
    <source>
        <strain evidence="7">JCM 17024</strain>
    </source>
</reference>
<feature type="domain" description="6-phosphogluconate dehydrogenase NADP-binding" evidence="4">
    <location>
        <begin position="2"/>
        <end position="159"/>
    </location>
</feature>
<evidence type="ECO:0000313" key="7">
    <source>
        <dbReference type="Proteomes" id="UP001501591"/>
    </source>
</evidence>
<dbReference type="SUPFAM" id="SSF48179">
    <property type="entry name" value="6-phosphogluconate dehydrogenase C-terminal domain-like"/>
    <property type="match status" value="1"/>
</dbReference>
<evidence type="ECO:0000259" key="4">
    <source>
        <dbReference type="Pfam" id="PF03446"/>
    </source>
</evidence>
<comment type="similarity">
    <text evidence="1">Belongs to the HIBADH-related family.</text>
</comment>
<dbReference type="Pfam" id="PF14833">
    <property type="entry name" value="NAD_binding_11"/>
    <property type="match status" value="1"/>
</dbReference>
<dbReference type="InterPro" id="IPR036291">
    <property type="entry name" value="NAD(P)-bd_dom_sf"/>
</dbReference>
<evidence type="ECO:0000259" key="5">
    <source>
        <dbReference type="Pfam" id="PF14833"/>
    </source>
</evidence>
<keyword evidence="2" id="KW-0560">Oxidoreductase</keyword>
<sequence length="289" mass="29615">MGFIGLGAMGAPMAERLLDRGRSLIVHNRTRTRAAGFDGAGVVVADSPAEVASSGATVLSCLRDTGAVEAVYLGDRGVLRAVSAGQVLVELGTFSPDLARRIAQDAADAGAAFLAAPVSGGPPRARAGTLVMMAGGDAGAFQRVRQVLEDLGQTVEHVGDAGAGLELKLVNQLLTGTHMAVAAEAVAALNALDIDLGLAERLLDQGWGQSAMLARALAVARQEAPEARGTGVTVVGMSEVLELVARLLRACGVSAEVFDAGRRALLDAGRLGYGDHDPAGLFHVKEVHR</sequence>
<dbReference type="Pfam" id="PF03446">
    <property type="entry name" value="NAD_binding_2"/>
    <property type="match status" value="1"/>
</dbReference>
<gene>
    <name evidence="6" type="ORF">GCM10022383_13370</name>
</gene>
<dbReference type="PIRSF" id="PIRSF000103">
    <property type="entry name" value="HIBADH"/>
    <property type="match status" value="1"/>
</dbReference>
<dbReference type="PANTHER" id="PTHR43060:SF14">
    <property type="entry name" value="DEHYDROGENASE-LIKE PROTEIN"/>
    <property type="match status" value="1"/>
</dbReference>
<dbReference type="SUPFAM" id="SSF51735">
    <property type="entry name" value="NAD(P)-binding Rossmann-fold domains"/>
    <property type="match status" value="1"/>
</dbReference>
<name>A0ABP7N3T2_9MICO</name>
<accession>A0ABP7N3T2</accession>
<dbReference type="PROSITE" id="PS00895">
    <property type="entry name" value="3_HYDROXYISOBUT_DH"/>
    <property type="match status" value="1"/>
</dbReference>
<feature type="domain" description="3-hydroxyisobutyrate dehydrogenase-like NAD-binding" evidence="5">
    <location>
        <begin position="162"/>
        <end position="279"/>
    </location>
</feature>
<dbReference type="PANTHER" id="PTHR43060">
    <property type="entry name" value="3-HYDROXYISOBUTYRATE DEHYDROGENASE-LIKE 1, MITOCHONDRIAL-RELATED"/>
    <property type="match status" value="1"/>
</dbReference>
<keyword evidence="3" id="KW-0520">NAD</keyword>
<dbReference type="InterPro" id="IPR002204">
    <property type="entry name" value="3-OH-isobutyrate_DH-rel_CS"/>
</dbReference>
<dbReference type="Proteomes" id="UP001501591">
    <property type="component" value="Unassembled WGS sequence"/>
</dbReference>
<evidence type="ECO:0000256" key="1">
    <source>
        <dbReference type="ARBA" id="ARBA00009080"/>
    </source>
</evidence>
<proteinExistence type="inferred from homology"/>
<keyword evidence="7" id="KW-1185">Reference proteome</keyword>